<dbReference type="GO" id="GO:0016787">
    <property type="term" value="F:hydrolase activity"/>
    <property type="evidence" value="ECO:0007669"/>
    <property type="project" value="UniProtKB-KW"/>
</dbReference>
<comment type="caution">
    <text evidence="3">The sequence shown here is derived from an EMBL/GenBank/DDBJ whole genome shotgun (WGS) entry which is preliminary data.</text>
</comment>
<dbReference type="InterPro" id="IPR000073">
    <property type="entry name" value="AB_hydrolase_1"/>
</dbReference>
<evidence type="ECO:0000256" key="1">
    <source>
        <dbReference type="SAM" id="SignalP"/>
    </source>
</evidence>
<name>F1ZCH1_9SPHN</name>
<evidence type="ECO:0000313" key="3">
    <source>
        <dbReference type="EMBL" id="EGD57747.1"/>
    </source>
</evidence>
<dbReference type="EMBL" id="AEWJ01000054">
    <property type="protein sequence ID" value="EGD57747.1"/>
    <property type="molecule type" value="Genomic_DNA"/>
</dbReference>
<keyword evidence="3" id="KW-0378">Hydrolase</keyword>
<dbReference type="Pfam" id="PF00561">
    <property type="entry name" value="Abhydrolase_1"/>
    <property type="match status" value="1"/>
</dbReference>
<proteinExistence type="predicted"/>
<dbReference type="Proteomes" id="UP000004728">
    <property type="component" value="Unassembled WGS sequence"/>
</dbReference>
<feature type="chain" id="PRO_5003277738" evidence="1">
    <location>
        <begin position="24"/>
        <end position="351"/>
    </location>
</feature>
<dbReference type="OrthoDB" id="495620at2"/>
<organism evidence="3 4">
    <name type="scientific">Novosphingobium nitrogenifigens DSM 19370</name>
    <dbReference type="NCBI Taxonomy" id="983920"/>
    <lineage>
        <taxon>Bacteria</taxon>
        <taxon>Pseudomonadati</taxon>
        <taxon>Pseudomonadota</taxon>
        <taxon>Alphaproteobacteria</taxon>
        <taxon>Sphingomonadales</taxon>
        <taxon>Sphingomonadaceae</taxon>
        <taxon>Novosphingobium</taxon>
    </lineage>
</organism>
<reference evidence="3 4" key="1">
    <citation type="journal article" date="2012" name="J. Bacteriol.">
        <title>Draft Genome Sequence of Novosphingobium nitrogenifigens Y88T.</title>
        <authorList>
            <person name="Strabala T.J."/>
            <person name="Macdonald L."/>
            <person name="Liu V."/>
            <person name="Smit A.M."/>
        </authorList>
    </citation>
    <scope>NUCLEOTIDE SEQUENCE [LARGE SCALE GENOMIC DNA]</scope>
    <source>
        <strain evidence="3 4">DSM 19370</strain>
    </source>
</reference>
<dbReference type="Gene3D" id="3.40.50.1820">
    <property type="entry name" value="alpha/beta hydrolase"/>
    <property type="match status" value="1"/>
</dbReference>
<dbReference type="RefSeq" id="WP_008070945.1">
    <property type="nucleotide sequence ID" value="NZ_AQWK01000008.1"/>
</dbReference>
<dbReference type="InParanoid" id="F1ZCH1"/>
<evidence type="ECO:0000313" key="4">
    <source>
        <dbReference type="Proteomes" id="UP000004728"/>
    </source>
</evidence>
<dbReference type="AlphaFoldDB" id="F1ZCH1"/>
<dbReference type="STRING" id="983920.Y88_3073"/>
<dbReference type="PANTHER" id="PTHR43433">
    <property type="entry name" value="HYDROLASE, ALPHA/BETA FOLD FAMILY PROTEIN"/>
    <property type="match status" value="1"/>
</dbReference>
<protein>
    <submittedName>
        <fullName evidence="3">Alpha/beta hydrolase fold protein</fullName>
    </submittedName>
</protein>
<sequence length="351" mass="37869">MNAQGSLAMALGAALVCSGPALAEPPTVAPPVRFQTRFDPMGAAVVALPGPAGRTLHYADTGEPGWRPVLFLGGTGTSVRAMLMTGYLETLRRQLRLRFITVERNGFGDTAFDPAWTLGDYARDVRTVLDHLHIARFGMVAISGGGPYAAHIAATMPERLISLHFAAALADAPVGDGADCKADLDQLAHALAPTVDNPESWWAYPSQSPTHAIPGFSERAYDEGARTFFIRGQMGDARPEAAELLRYCHATLDALPLDRVKAPTFTYYGLADRTVTPANARFWQTHLGGPVTARAYPGEGHDVQYRHWDQVLIDLAGLGSRTLVCTKGRSRLVPAKEAKANLGLCLWQRPD</sequence>
<feature type="domain" description="AB hydrolase-1" evidence="2">
    <location>
        <begin position="87"/>
        <end position="304"/>
    </location>
</feature>
<dbReference type="eggNOG" id="COG0596">
    <property type="taxonomic scope" value="Bacteria"/>
</dbReference>
<dbReference type="PANTHER" id="PTHR43433:SF10">
    <property type="entry name" value="AB HYDROLASE-1 DOMAIN-CONTAINING PROTEIN"/>
    <property type="match status" value="1"/>
</dbReference>
<dbReference type="InterPro" id="IPR050471">
    <property type="entry name" value="AB_hydrolase"/>
</dbReference>
<feature type="signal peptide" evidence="1">
    <location>
        <begin position="1"/>
        <end position="23"/>
    </location>
</feature>
<evidence type="ECO:0000259" key="2">
    <source>
        <dbReference type="Pfam" id="PF00561"/>
    </source>
</evidence>
<keyword evidence="4" id="KW-1185">Reference proteome</keyword>
<keyword evidence="1" id="KW-0732">Signal</keyword>
<dbReference type="SUPFAM" id="SSF53474">
    <property type="entry name" value="alpha/beta-Hydrolases"/>
    <property type="match status" value="1"/>
</dbReference>
<dbReference type="InterPro" id="IPR029058">
    <property type="entry name" value="AB_hydrolase_fold"/>
</dbReference>
<gene>
    <name evidence="3" type="ORF">Y88_3073</name>
</gene>
<dbReference type="HOGENOM" id="CLU_775932_0_0_5"/>
<accession>F1ZCH1</accession>